<dbReference type="RefSeq" id="WP_355666793.1">
    <property type="nucleotide sequence ID" value="NZ_JBEXRX010000096.1"/>
</dbReference>
<dbReference type="InterPro" id="IPR023213">
    <property type="entry name" value="CAT-like_dom_sf"/>
</dbReference>
<dbReference type="SMART" id="SM00822">
    <property type="entry name" value="PKS_KR"/>
    <property type="match status" value="1"/>
</dbReference>
<dbReference type="Gene3D" id="3.30.559.10">
    <property type="entry name" value="Chloramphenicol acetyltransferase-like domain"/>
    <property type="match status" value="1"/>
</dbReference>
<dbReference type="InterPro" id="IPR001227">
    <property type="entry name" value="Ac_transferase_dom_sf"/>
</dbReference>
<evidence type="ECO:0000256" key="6">
    <source>
        <dbReference type="ARBA" id="ARBA00022679"/>
    </source>
</evidence>
<feature type="domain" description="Ketosynthase family 3 (KS3)" evidence="8">
    <location>
        <begin position="8"/>
        <end position="437"/>
    </location>
</feature>
<dbReference type="InterPro" id="IPR036736">
    <property type="entry name" value="ACP-like_sf"/>
</dbReference>
<dbReference type="Pfam" id="PF00668">
    <property type="entry name" value="Condensation"/>
    <property type="match status" value="1"/>
</dbReference>
<dbReference type="InterPro" id="IPR020802">
    <property type="entry name" value="TesA-like"/>
</dbReference>
<dbReference type="InterPro" id="IPR057737">
    <property type="entry name" value="Condensation_MtbB-like"/>
</dbReference>
<dbReference type="InterPro" id="IPR006162">
    <property type="entry name" value="Ppantetheine_attach_site"/>
</dbReference>
<dbReference type="InterPro" id="IPR029058">
    <property type="entry name" value="AB_hydrolase_fold"/>
</dbReference>
<dbReference type="Pfam" id="PF00975">
    <property type="entry name" value="Thioesterase"/>
    <property type="match status" value="1"/>
</dbReference>
<dbReference type="InterPro" id="IPR013968">
    <property type="entry name" value="PKS_KR"/>
</dbReference>
<dbReference type="InterPro" id="IPR020806">
    <property type="entry name" value="PKS_PP-bd"/>
</dbReference>
<dbReference type="SMART" id="SM00825">
    <property type="entry name" value="PKS_KS"/>
    <property type="match status" value="1"/>
</dbReference>
<proteinExistence type="predicted"/>
<dbReference type="Pfam" id="PF02801">
    <property type="entry name" value="Ketoacyl-synt_C"/>
    <property type="match status" value="1"/>
</dbReference>
<dbReference type="CDD" id="cd00833">
    <property type="entry name" value="PKS"/>
    <property type="match status" value="1"/>
</dbReference>
<keyword evidence="4" id="KW-0597">Phosphoprotein</keyword>
<dbReference type="Pfam" id="PF00550">
    <property type="entry name" value="PP-binding"/>
    <property type="match status" value="1"/>
</dbReference>
<evidence type="ECO:0000256" key="3">
    <source>
        <dbReference type="ARBA" id="ARBA00022450"/>
    </source>
</evidence>
<accession>A0ABV2VS59</accession>
<dbReference type="InterPro" id="IPR001031">
    <property type="entry name" value="Thioesterase"/>
</dbReference>
<dbReference type="SUPFAM" id="SSF53901">
    <property type="entry name" value="Thiolase-like"/>
    <property type="match status" value="1"/>
</dbReference>
<evidence type="ECO:0000313" key="10">
    <source>
        <dbReference type="Proteomes" id="UP001550348"/>
    </source>
</evidence>
<dbReference type="SUPFAM" id="SSF53474">
    <property type="entry name" value="alpha/beta-Hydrolases"/>
    <property type="match status" value="1"/>
</dbReference>
<dbReference type="InterPro" id="IPR050091">
    <property type="entry name" value="PKS_NRPS_Biosynth_Enz"/>
</dbReference>
<keyword evidence="6" id="KW-0808">Transferase</keyword>
<dbReference type="InterPro" id="IPR032821">
    <property type="entry name" value="PKS_assoc"/>
</dbReference>
<dbReference type="Gene3D" id="3.30.70.3290">
    <property type="match status" value="1"/>
</dbReference>
<dbReference type="Pfam" id="PF08659">
    <property type="entry name" value="KR"/>
    <property type="match status" value="1"/>
</dbReference>
<dbReference type="Gene3D" id="3.40.50.720">
    <property type="entry name" value="NAD(P)-binding Rossmann-like Domain"/>
    <property type="match status" value="1"/>
</dbReference>
<comment type="cofactor">
    <cofactor evidence="1">
        <name>pantetheine 4'-phosphate</name>
        <dbReference type="ChEBI" id="CHEBI:47942"/>
    </cofactor>
</comment>
<dbReference type="InterPro" id="IPR036291">
    <property type="entry name" value="NAD(P)-bd_dom_sf"/>
</dbReference>
<dbReference type="CDD" id="cd19535">
    <property type="entry name" value="Cyc_NRPS"/>
    <property type="match status" value="1"/>
</dbReference>
<dbReference type="Pfam" id="PF16197">
    <property type="entry name" value="KAsynt_C_assoc"/>
    <property type="match status" value="1"/>
</dbReference>
<evidence type="ECO:0000256" key="1">
    <source>
        <dbReference type="ARBA" id="ARBA00001957"/>
    </source>
</evidence>
<keyword evidence="3" id="KW-0596">Phosphopantetheine</keyword>
<dbReference type="SUPFAM" id="SSF51735">
    <property type="entry name" value="NAD(P)-binding Rossmann-fold domains"/>
    <property type="match status" value="2"/>
</dbReference>
<dbReference type="Gene3D" id="1.10.1200.10">
    <property type="entry name" value="ACP-like"/>
    <property type="match status" value="1"/>
</dbReference>
<dbReference type="InterPro" id="IPR014043">
    <property type="entry name" value="Acyl_transferase_dom"/>
</dbReference>
<dbReference type="InterPro" id="IPR016036">
    <property type="entry name" value="Malonyl_transacylase_ACP-bd"/>
</dbReference>
<dbReference type="SUPFAM" id="SSF55048">
    <property type="entry name" value="Probable ACP-binding domain of malonyl-CoA ACP transacylase"/>
    <property type="match status" value="1"/>
</dbReference>
<dbReference type="EMBL" id="JBEXRX010000096">
    <property type="protein sequence ID" value="MEU0155177.1"/>
    <property type="molecule type" value="Genomic_DNA"/>
</dbReference>
<dbReference type="Gene3D" id="3.40.47.10">
    <property type="match status" value="1"/>
</dbReference>
<reference evidence="9 10" key="1">
    <citation type="submission" date="2024-06" db="EMBL/GenBank/DDBJ databases">
        <title>The Natural Products Discovery Center: Release of the First 8490 Sequenced Strains for Exploring Actinobacteria Biosynthetic Diversity.</title>
        <authorList>
            <person name="Kalkreuter E."/>
            <person name="Kautsar S.A."/>
            <person name="Yang D."/>
            <person name="Bader C.D."/>
            <person name="Teijaro C.N."/>
            <person name="Fluegel L."/>
            <person name="Davis C.M."/>
            <person name="Simpson J.R."/>
            <person name="Lauterbach L."/>
            <person name="Steele A.D."/>
            <person name="Gui C."/>
            <person name="Meng S."/>
            <person name="Li G."/>
            <person name="Viehrig K."/>
            <person name="Ye F."/>
            <person name="Su P."/>
            <person name="Kiefer A.F."/>
            <person name="Nichols A."/>
            <person name="Cepeda A.J."/>
            <person name="Yan W."/>
            <person name="Fan B."/>
            <person name="Jiang Y."/>
            <person name="Adhikari A."/>
            <person name="Zheng C.-J."/>
            <person name="Schuster L."/>
            <person name="Cowan T.M."/>
            <person name="Smanski M.J."/>
            <person name="Chevrette M.G."/>
            <person name="De Carvalho L.P.S."/>
            <person name="Shen B."/>
        </authorList>
    </citation>
    <scope>NUCLEOTIDE SEQUENCE [LARGE SCALE GENOMIC DNA]</scope>
    <source>
        <strain evidence="9 10">NPDC006286</strain>
    </source>
</reference>
<dbReference type="PROSITE" id="PS50075">
    <property type="entry name" value="CARRIER"/>
    <property type="match status" value="1"/>
</dbReference>
<dbReference type="InterPro" id="IPR020841">
    <property type="entry name" value="PKS_Beta-ketoAc_synthase_dom"/>
</dbReference>
<dbReference type="SMART" id="SM00823">
    <property type="entry name" value="PKS_PP"/>
    <property type="match status" value="1"/>
</dbReference>
<dbReference type="PROSITE" id="PS00012">
    <property type="entry name" value="PHOSPHOPANTETHEINE"/>
    <property type="match status" value="1"/>
</dbReference>
<dbReference type="Pfam" id="PF00109">
    <property type="entry name" value="ketoacyl-synt"/>
    <property type="match status" value="1"/>
</dbReference>
<dbReference type="InterPro" id="IPR014030">
    <property type="entry name" value="Ketoacyl_synth_N"/>
</dbReference>
<dbReference type="SMART" id="SM00827">
    <property type="entry name" value="PKS_AT"/>
    <property type="match status" value="1"/>
</dbReference>
<evidence type="ECO:0000256" key="5">
    <source>
        <dbReference type="ARBA" id="ARBA00022598"/>
    </source>
</evidence>
<dbReference type="SMART" id="SM00824">
    <property type="entry name" value="PKS_TE"/>
    <property type="match status" value="1"/>
</dbReference>
<dbReference type="Proteomes" id="UP001550348">
    <property type="component" value="Unassembled WGS sequence"/>
</dbReference>
<dbReference type="PROSITE" id="PS52004">
    <property type="entry name" value="KS3_2"/>
    <property type="match status" value="1"/>
</dbReference>
<keyword evidence="5" id="KW-0436">Ligase</keyword>
<dbReference type="PANTHER" id="PTHR43775:SF37">
    <property type="entry name" value="SI:DKEY-61P9.11"/>
    <property type="match status" value="1"/>
</dbReference>
<name>A0ABV2VS59_9ACTN</name>
<feature type="domain" description="Carrier" evidence="7">
    <location>
        <begin position="1311"/>
        <end position="1386"/>
    </location>
</feature>
<dbReference type="InterPro" id="IPR014031">
    <property type="entry name" value="Ketoacyl_synth_C"/>
</dbReference>
<evidence type="ECO:0000313" key="9">
    <source>
        <dbReference type="EMBL" id="MEU0155177.1"/>
    </source>
</evidence>
<evidence type="ECO:0000259" key="7">
    <source>
        <dbReference type="PROSITE" id="PS50075"/>
    </source>
</evidence>
<protein>
    <submittedName>
        <fullName evidence="9">SDR family NAD(P)-dependent oxidoreductase</fullName>
    </submittedName>
</protein>
<dbReference type="SUPFAM" id="SSF52777">
    <property type="entry name" value="CoA-dependent acyltransferases"/>
    <property type="match status" value="2"/>
</dbReference>
<comment type="pathway">
    <text evidence="2">Siderophore biosynthesis.</text>
</comment>
<dbReference type="PANTHER" id="PTHR43775">
    <property type="entry name" value="FATTY ACID SYNTHASE"/>
    <property type="match status" value="1"/>
</dbReference>
<dbReference type="InterPro" id="IPR001242">
    <property type="entry name" value="Condensation_dom"/>
</dbReference>
<keyword evidence="10" id="KW-1185">Reference proteome</keyword>
<evidence type="ECO:0000259" key="8">
    <source>
        <dbReference type="PROSITE" id="PS52004"/>
    </source>
</evidence>
<dbReference type="InterPro" id="IPR057326">
    <property type="entry name" value="KR_dom"/>
</dbReference>
<dbReference type="InterPro" id="IPR016035">
    <property type="entry name" value="Acyl_Trfase/lysoPLipase"/>
</dbReference>
<dbReference type="Pfam" id="PF00698">
    <property type="entry name" value="Acyl_transf_1"/>
    <property type="match status" value="1"/>
</dbReference>
<dbReference type="Gene3D" id="3.40.366.10">
    <property type="entry name" value="Malonyl-Coenzyme A Acyl Carrier Protein, domain 2"/>
    <property type="match status" value="1"/>
</dbReference>
<dbReference type="InterPro" id="IPR016039">
    <property type="entry name" value="Thiolase-like"/>
</dbReference>
<dbReference type="Gene3D" id="3.30.559.30">
    <property type="entry name" value="Nonribosomal peptide synthetase, condensation domain"/>
    <property type="match status" value="1"/>
</dbReference>
<dbReference type="SUPFAM" id="SSF47336">
    <property type="entry name" value="ACP-like"/>
    <property type="match status" value="1"/>
</dbReference>
<evidence type="ECO:0000256" key="2">
    <source>
        <dbReference type="ARBA" id="ARBA00004924"/>
    </source>
</evidence>
<organism evidence="9 10">
    <name type="scientific">Micromonospora fulviviridis</name>
    <dbReference type="NCBI Taxonomy" id="47860"/>
    <lineage>
        <taxon>Bacteria</taxon>
        <taxon>Bacillati</taxon>
        <taxon>Actinomycetota</taxon>
        <taxon>Actinomycetes</taxon>
        <taxon>Micromonosporales</taxon>
        <taxon>Micromonosporaceae</taxon>
        <taxon>Micromonospora</taxon>
    </lineage>
</organism>
<sequence>MTSPAQQNPAIAVTAVAGRFPGAPDTDRFWELLHDGREGLTRFTDDELAARAVPAALRRRPDYVPVGGLIDGQDVFDPAPFGLTDAEAALTDPQHRLFLEVAWQALERSGHGGGTGVEAVGVFAGAAQSAYLTANLAGRWDPTGGGPDPLGSLQTAIATQADYLPLQTAYRLGLTGPAMNITTTCSTSLVAVHVAAQSLLAGECDMAVAGGVSLIVPQGHGYRYVPEGIFSVDGRVRPFSAEGTGIVYTQGVGAVVLRRLDDALADGDPVLAVLHGSAVNNDGAAKVGFTAPSLRGQARVIAEALAVADVDPADVGYVEGHGTGTRLGDPIEVAALRRAFGRDGAPTAAWCGLGSVKSNIGHANSAAGIASFIKTVLALHHRTLPASLHAEPINEQLGLDGSPFAVVTRTRAWDTPPYAGVSSFGIGGTNAHVVLGPAPERAASPADDRPQILLYSAHDRPALDAAARDLPSADLPDVAHTLQLGREHFPYRQAVLTGPGVAARRTSVVRAEGVPRLAFLFPGGGSQYAGMAAGLHADEPVFAATVDECAKLFRDHLDIDVTTLITGGDSTLAESALVGLPALFTVSVATARLLGSWGITPDVLLGHSLGEYAAAVLSGALTLPDAVTLVAARSRVLAGAAGGGAMLSVPLPETEMTPLLRKHSLIDLAAVNAPRSCVVSGPSGAVDALAATLRHEGTESARLRLSSAAHSRLIDPALPDMQAAARSVRAGRPGMATVSSLTGAIVGDEFTDPQHWVRQLRDPVRFSAALTTATADPTPTVVVQVGPGAALAAAARNHGFAHLRATVTTYPSDGELSDLVATRLAAGELWSHGVPVDFSAMHRPGRRRVIAPGYAFQRRRLWIDPEPSQTLPQTTELLQIPLWRQEPPLPAATRIGGRWLVAGDDEDLIGAALRARGAEPVGLEQTGQAVDGVIIVAGAHQTPEQTAAEILRHGRVAALDPPPALLLQITVNGCRVESGDIPAPGATAVRALPRVMAQETPGLSWRTIDVTDLRAHAPAVLDELADLRREHTVTEVAVRGSQRWVSTLEPWPAVPDVPAVPHGGTALIIGGLGDVGLTMAAHLARQGVRVVLTSRSGVRTAGVHQLVEQGHDVSVRVLDAADPVGTSALLAELSAGSTVDLVVHAAGVVATEDLPPMRRIGPEHVDGHLRAKAGGALALRAAIEALPPARRPACVVLMSSAGTLVGGIGTGPYSASNGFLNAVAEQAPADGTRWISVVWDAWKVGPLGSEREVNLTFALDAATGMQALDAILGACAAGTAPPVVAVSTTDLRTRVRDADRPVVRRQADTPNDLTGTEAVVAATWSDLFSTPVNDADTDFFALGGHSLLATRMLADLGERYGVRLSLRDLLARPTVAGLAATIADAAEQPAADPPPTVAVTGGPDDDGTFAMTRVQHAYWTGRTGGYRFGDTACHFALEYDCPDLDLDRYEQAWNRVIARHPMLRTVTTSQGRMRQLPHVPHYRIRPVDLTQADEQKRTERLAVLREQVFRRPGPSDRWPLVQIRAARLPGGRVRLFLGIDVLVCDAGSYWIIDRDLRHYYRNPDRELPEVPITFAGCVQAMTARRDTPEWTRAAGYWRDRLPDLPGAPALPVSGADTGGRFERHTGRLDAQQWAAFRRNAADNGVTPTAALLAAYGELLAQWSAEDHFAVTVTLFDRPAIHPAIDSVVGDFTSLLLHEVDLRAAGGFAERAAKTHRRLFTDLDHRDFSALDLLAEKAARTGTVASVPVVFTSALGLDDVIGGERDLEWAGRQVSALSQTPQTVLDHQVLEHHGELRVQWDALEPVLPTADVERMFELYLTRLRSLTDPAAWHPEPATVVPLPVDDVAITLRAATGSGPTLFLVHPSGGDVTCYADLAQRLDERVAVVGLTDPGLAGGQAPTELPRLARLYVDVLRSVQPDGPYLLGGWSMGGSLGHEMARALHEQVQHVALLVMLDSNDPSYITAVPGDPDTATAHVLTRHLAALEAYLGVDLGVGTPEARNAFLAQPAEHRWAQATERLRRHRLLGTRESPQARVAVFDRHLRGLALHQPGLHADERTHTLLVRADRRATRNSGIGMGVDDTPNGLTDLGWSTHLAVPPQVIGIDADHYSLMRDPAITTVARLINAALIRHLS</sequence>
<dbReference type="CDD" id="cd05274">
    <property type="entry name" value="KR_FAS_SDR_x"/>
    <property type="match status" value="1"/>
</dbReference>
<dbReference type="SUPFAM" id="SSF52151">
    <property type="entry name" value="FabD/lysophospholipase-like"/>
    <property type="match status" value="1"/>
</dbReference>
<evidence type="ECO:0000256" key="4">
    <source>
        <dbReference type="ARBA" id="ARBA00022553"/>
    </source>
</evidence>
<dbReference type="Gene3D" id="3.40.50.1820">
    <property type="entry name" value="alpha/beta hydrolase"/>
    <property type="match status" value="1"/>
</dbReference>
<gene>
    <name evidence="9" type="ORF">ABZ071_25365</name>
</gene>
<dbReference type="InterPro" id="IPR009081">
    <property type="entry name" value="PP-bd_ACP"/>
</dbReference>
<comment type="caution">
    <text evidence="9">The sequence shown here is derived from an EMBL/GenBank/DDBJ whole genome shotgun (WGS) entry which is preliminary data.</text>
</comment>